<keyword evidence="2" id="KW-1185">Reference proteome</keyword>
<accession>A0A947D6J3</accession>
<proteinExistence type="predicted"/>
<organism evidence="1 2">
    <name type="scientific">Prosthecodimorpha staleyi</name>
    <dbReference type="NCBI Taxonomy" id="2840188"/>
    <lineage>
        <taxon>Bacteria</taxon>
        <taxon>Pseudomonadati</taxon>
        <taxon>Pseudomonadota</taxon>
        <taxon>Alphaproteobacteria</taxon>
        <taxon>Hyphomicrobiales</taxon>
        <taxon>Ancalomicrobiaceae</taxon>
        <taxon>Prosthecodimorpha</taxon>
    </lineage>
</organism>
<dbReference type="Pfam" id="PF20121">
    <property type="entry name" value="DUF6511"/>
    <property type="match status" value="1"/>
</dbReference>
<evidence type="ECO:0000313" key="2">
    <source>
        <dbReference type="Proteomes" id="UP000766595"/>
    </source>
</evidence>
<dbReference type="Proteomes" id="UP000766595">
    <property type="component" value="Unassembled WGS sequence"/>
</dbReference>
<sequence length="114" mass="12608">MDLCALCSRQSRGFGFCLHLRFDRYPDHRFCSQACLKAGTRLARRSNGMIDKSPMERQAIRDARQPLAEALGELGLLAAFQDRSAGEIDRLIEACIDGFQASMRAQADAGVAPF</sequence>
<dbReference type="AlphaFoldDB" id="A0A947D6J3"/>
<dbReference type="InterPro" id="IPR045422">
    <property type="entry name" value="DUF6511"/>
</dbReference>
<reference evidence="1 2" key="1">
    <citation type="submission" date="2021-06" db="EMBL/GenBank/DDBJ databases">
        <authorList>
            <person name="Grouzdev D.S."/>
            <person name="Koziaeva V."/>
        </authorList>
    </citation>
    <scope>NUCLEOTIDE SEQUENCE [LARGE SCALE GENOMIC DNA]</scope>
    <source>
        <strain evidence="1 2">22</strain>
    </source>
</reference>
<evidence type="ECO:0000313" key="1">
    <source>
        <dbReference type="EMBL" id="MBT9291826.1"/>
    </source>
</evidence>
<dbReference type="EMBL" id="JAHHZF010000010">
    <property type="protein sequence ID" value="MBT9291826.1"/>
    <property type="molecule type" value="Genomic_DNA"/>
</dbReference>
<name>A0A947D6J3_9HYPH</name>
<comment type="caution">
    <text evidence="1">The sequence shown here is derived from an EMBL/GenBank/DDBJ whole genome shotgun (WGS) entry which is preliminary data.</text>
</comment>
<gene>
    <name evidence="1" type="ORF">KL771_20340</name>
</gene>
<protein>
    <submittedName>
        <fullName evidence="1">Uncharacterized protein</fullName>
    </submittedName>
</protein>